<evidence type="ECO:0000313" key="3">
    <source>
        <dbReference type="Proteomes" id="UP001241603"/>
    </source>
</evidence>
<protein>
    <recommendedName>
        <fullName evidence="4">DUF2252 domain-containing protein</fullName>
    </recommendedName>
</protein>
<proteinExistence type="predicted"/>
<gene>
    <name evidence="2" type="ORF">QO014_003405</name>
</gene>
<name>A0ABU0H9K9_9HYPH</name>
<dbReference type="Pfam" id="PF10009">
    <property type="entry name" value="DUF2252"/>
    <property type="match status" value="1"/>
</dbReference>
<feature type="compositionally biased region" description="Basic and acidic residues" evidence="1">
    <location>
        <begin position="15"/>
        <end position="25"/>
    </location>
</feature>
<dbReference type="PANTHER" id="PTHR39441:SF1">
    <property type="entry name" value="DUF2252 DOMAIN-CONTAINING PROTEIN"/>
    <property type="match status" value="1"/>
</dbReference>
<dbReference type="InterPro" id="IPR018721">
    <property type="entry name" value="DUF2252"/>
</dbReference>
<dbReference type="PANTHER" id="PTHR39441">
    <property type="entry name" value="DUF2252 DOMAIN-CONTAINING PROTEIN"/>
    <property type="match status" value="1"/>
</dbReference>
<sequence length="487" mass="52752">MPKGSVTAPIASARPAERGTADKAGHSGATASDAATRARSPGQLASEGKSLRDKVPRSQHAAWKKPEGRADPIDLLCSSDSDRLPDLVPIRYGRMLESPFAFFRGAASVMAADLATTPSIGIKVQACGDCHLMNFGGFATPERNIIFDINDFDETLPAPWEWDIKRLVASIVLAARTIGLTDEQGRDSAIACARSYRKRLRGFAAMHPLQVWYARVSADDLLEGVPPGARAGVQRRIDKASAQSGSEVDFPKLAGMVGGRVGIQDSPPLIFHPEETHLPEFQQVLDQVLAGYRATLADDRRALLDRYRLVDAAIKVVGVGSVGRRCWIALMMSASNEPLFLQFKEAVASVLEPYAGASAYAHHGERVVVGQRLMQPSSDLFLGWVTAEANGRQFYVRQLRDAKIKPLVETFDDELLEFYAEACGWVLARAHAKGSDVSAIGGYLGAGDQFDEAMGSFALAYADQTERDHAALKAAVRKGRIAVYQEV</sequence>
<evidence type="ECO:0008006" key="4">
    <source>
        <dbReference type="Google" id="ProtNLM"/>
    </source>
</evidence>
<feature type="region of interest" description="Disordered" evidence="1">
    <location>
        <begin position="1"/>
        <end position="66"/>
    </location>
</feature>
<evidence type="ECO:0000256" key="1">
    <source>
        <dbReference type="SAM" id="MobiDB-lite"/>
    </source>
</evidence>
<dbReference type="EMBL" id="JAUSVO010000004">
    <property type="protein sequence ID" value="MDQ0439010.1"/>
    <property type="molecule type" value="Genomic_DNA"/>
</dbReference>
<evidence type="ECO:0000313" key="2">
    <source>
        <dbReference type="EMBL" id="MDQ0439010.1"/>
    </source>
</evidence>
<organism evidence="2 3">
    <name type="scientific">Kaistia dalseonensis</name>
    <dbReference type="NCBI Taxonomy" id="410840"/>
    <lineage>
        <taxon>Bacteria</taxon>
        <taxon>Pseudomonadati</taxon>
        <taxon>Pseudomonadota</taxon>
        <taxon>Alphaproteobacteria</taxon>
        <taxon>Hyphomicrobiales</taxon>
        <taxon>Kaistiaceae</taxon>
        <taxon>Kaistia</taxon>
    </lineage>
</organism>
<reference evidence="2 3" key="1">
    <citation type="submission" date="2023-07" db="EMBL/GenBank/DDBJ databases">
        <title>Genomic Encyclopedia of Type Strains, Phase IV (KMG-IV): sequencing the most valuable type-strain genomes for metagenomic binning, comparative biology and taxonomic classification.</title>
        <authorList>
            <person name="Goeker M."/>
        </authorList>
    </citation>
    <scope>NUCLEOTIDE SEQUENCE [LARGE SCALE GENOMIC DNA]</scope>
    <source>
        <strain evidence="2 3">B6-8</strain>
    </source>
</reference>
<comment type="caution">
    <text evidence="2">The sequence shown here is derived from an EMBL/GenBank/DDBJ whole genome shotgun (WGS) entry which is preliminary data.</text>
</comment>
<dbReference type="Proteomes" id="UP001241603">
    <property type="component" value="Unassembled WGS sequence"/>
</dbReference>
<accession>A0ABU0H9K9</accession>
<keyword evidence="3" id="KW-1185">Reference proteome</keyword>
<dbReference type="RefSeq" id="WP_266349879.1">
    <property type="nucleotide sequence ID" value="NZ_JAPKNG010000004.1"/>
</dbReference>
<feature type="compositionally biased region" description="Low complexity" evidence="1">
    <location>
        <begin position="29"/>
        <end position="40"/>
    </location>
</feature>